<dbReference type="InterPro" id="IPR029787">
    <property type="entry name" value="Nucleotide_cyclase"/>
</dbReference>
<feature type="domain" description="Guanylate cyclase" evidence="3">
    <location>
        <begin position="122"/>
        <end position="182"/>
    </location>
</feature>
<reference evidence="4" key="1">
    <citation type="submission" date="2014-05" db="EMBL/GenBank/DDBJ databases">
        <title>The transcriptome of the halophilic microalga Tetraselmis sp. GSL018 isolated from the Great Salt Lake, Utah.</title>
        <authorList>
            <person name="Jinkerson R.E."/>
            <person name="D'Adamo S."/>
            <person name="Posewitz M.C."/>
        </authorList>
    </citation>
    <scope>NUCLEOTIDE SEQUENCE</scope>
    <source>
        <strain evidence="4">GSL018</strain>
    </source>
</reference>
<keyword evidence="1" id="KW-0547">Nucleotide-binding</keyword>
<dbReference type="SUPFAM" id="SSF55073">
    <property type="entry name" value="Nucleotide cyclase"/>
    <property type="match status" value="1"/>
</dbReference>
<evidence type="ECO:0000256" key="2">
    <source>
        <dbReference type="ARBA" id="ARBA00022840"/>
    </source>
</evidence>
<name>A0A061RAJ7_9CHLO</name>
<dbReference type="GO" id="GO:0005737">
    <property type="term" value="C:cytoplasm"/>
    <property type="evidence" value="ECO:0007669"/>
    <property type="project" value="TreeGrafter"/>
</dbReference>
<dbReference type="InterPro" id="IPR001054">
    <property type="entry name" value="A/G_cyclase"/>
</dbReference>
<dbReference type="GO" id="GO:0005524">
    <property type="term" value="F:ATP binding"/>
    <property type="evidence" value="ECO:0007669"/>
    <property type="project" value="UniProtKB-KW"/>
</dbReference>
<dbReference type="PANTHER" id="PTHR16305">
    <property type="entry name" value="TESTICULAR SOLUBLE ADENYLYL CYCLASE"/>
    <property type="match status" value="1"/>
</dbReference>
<dbReference type="Gene3D" id="3.30.70.1230">
    <property type="entry name" value="Nucleotide cyclase"/>
    <property type="match status" value="1"/>
</dbReference>
<keyword evidence="2" id="KW-0067">ATP-binding</keyword>
<dbReference type="GO" id="GO:0035556">
    <property type="term" value="P:intracellular signal transduction"/>
    <property type="evidence" value="ECO:0007669"/>
    <property type="project" value="InterPro"/>
</dbReference>
<protein>
    <submittedName>
        <fullName evidence="4">Guanylyl cyclase</fullName>
    </submittedName>
</protein>
<dbReference type="GO" id="GO:0009190">
    <property type="term" value="P:cyclic nucleotide biosynthetic process"/>
    <property type="evidence" value="ECO:0007669"/>
    <property type="project" value="InterPro"/>
</dbReference>
<dbReference type="PROSITE" id="PS50125">
    <property type="entry name" value="GUANYLATE_CYCLASE_2"/>
    <property type="match status" value="1"/>
</dbReference>
<proteinExistence type="predicted"/>
<accession>A0A061RAJ7</accession>
<evidence type="ECO:0000259" key="3">
    <source>
        <dbReference type="PROSITE" id="PS50125"/>
    </source>
</evidence>
<feature type="non-terminal residue" evidence="4">
    <location>
        <position position="608"/>
    </location>
</feature>
<dbReference type="EMBL" id="GBEZ01018824">
    <property type="protein sequence ID" value="JAC67655.1"/>
    <property type="molecule type" value="Transcribed_RNA"/>
</dbReference>
<gene>
    <name evidence="4" type="ORF">TSPGSL018_10595</name>
</gene>
<evidence type="ECO:0000256" key="1">
    <source>
        <dbReference type="ARBA" id="ARBA00022741"/>
    </source>
</evidence>
<evidence type="ECO:0000313" key="4">
    <source>
        <dbReference type="EMBL" id="JAC67655.1"/>
    </source>
</evidence>
<organism evidence="4">
    <name type="scientific">Tetraselmis sp. GSL018</name>
    <dbReference type="NCBI Taxonomy" id="582737"/>
    <lineage>
        <taxon>Eukaryota</taxon>
        <taxon>Viridiplantae</taxon>
        <taxon>Chlorophyta</taxon>
        <taxon>core chlorophytes</taxon>
        <taxon>Chlorodendrophyceae</taxon>
        <taxon>Chlorodendrales</taxon>
        <taxon>Chlorodendraceae</taxon>
        <taxon>Tetraselmis</taxon>
    </lineage>
</organism>
<sequence length="608" mass="67243">MMQRQIKSEAECLKCLKTTSAVASSILSSTTPALSSTSRSCDSVQPQSQAHEKGHEILPAYSGTPTITDLQRLSSFVPNLIIRELLQKNASTRSRHVLHQCHGLMGPDGSGSVPAMANFHGAVLIADVTGFTKLTELLGAQGPAGVELLTESMNQYFSKIINVIYRHGGDIIKFAGDSVIVLFHEHKMDRDQEAIRNEEICEQKTSLEDFPSHSLIRLATYRSVLCAKELTETLGKIEIPLEKGTMCQSECVGTSSQEMKSCSHESRYSEYNKDKSSRDCKMKNSQAIFSFLGSFAGYIFPAANKCSSRDICQQKQRSKYRMAKETDESNIVRWWEILPVLRRTNVKPERDRKLPSIAAASTEDVFNSKYRTSIDISAARATSLNCHSKMDLPGSWNATEKVEEGVEEDVEEPIFRSIFAEIGCLQTSSNNGQSTFFQAPRPSSVVNLDKSRRRYWHQGLHASLEHGKSFVKKALTKMKGIFERHLSKNQSNTSQWDCLTESNSSGDKMSLALKVLIGCGNIAAYRIGGVQESLSTLGQENLRWEVLIGDAKRVFMGQDGNVDRPPMNQLSEIEAYAQSGRVVLSKEAAQTIAGSFLTEPCNGMSGAC</sequence>
<dbReference type="GO" id="GO:0004016">
    <property type="term" value="F:adenylate cyclase activity"/>
    <property type="evidence" value="ECO:0007669"/>
    <property type="project" value="TreeGrafter"/>
</dbReference>
<dbReference type="AlphaFoldDB" id="A0A061RAJ7"/>
<dbReference type="PANTHER" id="PTHR16305:SF28">
    <property type="entry name" value="GUANYLATE CYCLASE DOMAIN-CONTAINING PROTEIN"/>
    <property type="match status" value="1"/>
</dbReference>